<proteinExistence type="predicted"/>
<evidence type="ECO:0000313" key="3">
    <source>
        <dbReference type="Proteomes" id="UP000439903"/>
    </source>
</evidence>
<feature type="compositionally biased region" description="Basic residues" evidence="1">
    <location>
        <begin position="50"/>
        <end position="66"/>
    </location>
</feature>
<dbReference type="Proteomes" id="UP000439903">
    <property type="component" value="Unassembled WGS sequence"/>
</dbReference>
<feature type="region of interest" description="Disordered" evidence="1">
    <location>
        <begin position="20"/>
        <end position="104"/>
    </location>
</feature>
<feature type="compositionally biased region" description="Basic and acidic residues" evidence="1">
    <location>
        <begin position="67"/>
        <end position="90"/>
    </location>
</feature>
<gene>
    <name evidence="2" type="ORF">F8M41_023940</name>
</gene>
<comment type="caution">
    <text evidence="2">The sequence shown here is derived from an EMBL/GenBank/DDBJ whole genome shotgun (WGS) entry which is preliminary data.</text>
</comment>
<reference evidence="2 3" key="1">
    <citation type="journal article" date="2019" name="Environ. Microbiol.">
        <title>At the nexus of three kingdoms: the genome of the mycorrhizal fungus Gigaspora margarita provides insights into plant, endobacterial and fungal interactions.</title>
        <authorList>
            <person name="Venice F."/>
            <person name="Ghignone S."/>
            <person name="Salvioli di Fossalunga A."/>
            <person name="Amselem J."/>
            <person name="Novero M."/>
            <person name="Xianan X."/>
            <person name="Sedzielewska Toro K."/>
            <person name="Morin E."/>
            <person name="Lipzen A."/>
            <person name="Grigoriev I.V."/>
            <person name="Henrissat B."/>
            <person name="Martin F.M."/>
            <person name="Bonfante P."/>
        </authorList>
    </citation>
    <scope>NUCLEOTIDE SEQUENCE [LARGE SCALE GENOMIC DNA]</scope>
    <source>
        <strain evidence="2 3">BEG34</strain>
    </source>
</reference>
<dbReference type="AlphaFoldDB" id="A0A8H4EFT9"/>
<protein>
    <submittedName>
        <fullName evidence="2">Uncharacterized protein</fullName>
    </submittedName>
</protein>
<evidence type="ECO:0000256" key="1">
    <source>
        <dbReference type="SAM" id="MobiDB-lite"/>
    </source>
</evidence>
<name>A0A8H4EFT9_GIGMA</name>
<dbReference type="EMBL" id="WTPW01000797">
    <property type="protein sequence ID" value="KAF0478846.1"/>
    <property type="molecule type" value="Genomic_DNA"/>
</dbReference>
<sequence>MSNTAIKYKIAKNLNILKHNTGFSLSSSKDKTGSIEKDNEESINVEKEPVRKHKNISKKLSKIYKRPRVENSKEEQEDQEKLPNDLKEDEKESEDNYSYNVKKV</sequence>
<keyword evidence="3" id="KW-1185">Reference proteome</keyword>
<organism evidence="2 3">
    <name type="scientific">Gigaspora margarita</name>
    <dbReference type="NCBI Taxonomy" id="4874"/>
    <lineage>
        <taxon>Eukaryota</taxon>
        <taxon>Fungi</taxon>
        <taxon>Fungi incertae sedis</taxon>
        <taxon>Mucoromycota</taxon>
        <taxon>Glomeromycotina</taxon>
        <taxon>Glomeromycetes</taxon>
        <taxon>Diversisporales</taxon>
        <taxon>Gigasporaceae</taxon>
        <taxon>Gigaspora</taxon>
    </lineage>
</organism>
<accession>A0A8H4EFT9</accession>
<feature type="compositionally biased region" description="Basic and acidic residues" evidence="1">
    <location>
        <begin position="28"/>
        <end position="37"/>
    </location>
</feature>
<evidence type="ECO:0000313" key="2">
    <source>
        <dbReference type="EMBL" id="KAF0478846.1"/>
    </source>
</evidence>